<evidence type="ECO:0000313" key="1">
    <source>
        <dbReference type="EMBL" id="KKN34394.1"/>
    </source>
</evidence>
<protein>
    <submittedName>
        <fullName evidence="1">Uncharacterized protein</fullName>
    </submittedName>
</protein>
<dbReference type="EMBL" id="LAZR01002109">
    <property type="protein sequence ID" value="KKN34394.1"/>
    <property type="molecule type" value="Genomic_DNA"/>
</dbReference>
<name>A0A0F9PVZ8_9ZZZZ</name>
<organism evidence="1">
    <name type="scientific">marine sediment metagenome</name>
    <dbReference type="NCBI Taxonomy" id="412755"/>
    <lineage>
        <taxon>unclassified sequences</taxon>
        <taxon>metagenomes</taxon>
        <taxon>ecological metagenomes</taxon>
    </lineage>
</organism>
<accession>A0A0F9PVZ8</accession>
<comment type="caution">
    <text evidence="1">The sequence shown here is derived from an EMBL/GenBank/DDBJ whole genome shotgun (WGS) entry which is preliminary data.</text>
</comment>
<dbReference type="AlphaFoldDB" id="A0A0F9PVZ8"/>
<sequence>MKVEMIKTKKRFIKLIIDMEYPVLYYGSSDDYLQLNMFFLIKDDKDRNKRFNLPGCLLSFGNVTKQDLQNYYNREKKLLIKYEKWMYEVCGNYCYSFREIKE</sequence>
<gene>
    <name evidence="1" type="ORF">LCGC14_0794410</name>
</gene>
<reference evidence="1" key="1">
    <citation type="journal article" date="2015" name="Nature">
        <title>Complex archaea that bridge the gap between prokaryotes and eukaryotes.</title>
        <authorList>
            <person name="Spang A."/>
            <person name="Saw J.H."/>
            <person name="Jorgensen S.L."/>
            <person name="Zaremba-Niedzwiedzka K."/>
            <person name="Martijn J."/>
            <person name="Lind A.E."/>
            <person name="van Eijk R."/>
            <person name="Schleper C."/>
            <person name="Guy L."/>
            <person name="Ettema T.J."/>
        </authorList>
    </citation>
    <scope>NUCLEOTIDE SEQUENCE</scope>
</reference>
<proteinExistence type="predicted"/>